<evidence type="ECO:0000256" key="1">
    <source>
        <dbReference type="SAM" id="MobiDB-lite"/>
    </source>
</evidence>
<dbReference type="RefSeq" id="WP_259610906.1">
    <property type="nucleotide sequence ID" value="NZ_CP091139.2"/>
</dbReference>
<protein>
    <recommendedName>
        <fullName evidence="4">DUF222 domain-containing protein</fullName>
    </recommendedName>
</protein>
<gene>
    <name evidence="2" type="ORF">L2X98_27635</name>
</gene>
<evidence type="ECO:0008006" key="4">
    <source>
        <dbReference type="Google" id="ProtNLM"/>
    </source>
</evidence>
<keyword evidence="3" id="KW-1185">Reference proteome</keyword>
<accession>A0ABY5NGV4</accession>
<sequence>MSFSSELREAADALASRPELGAATPDLPRALRHIDGDDLVRLLRDAATLTRAVEKVRVIGAGILAERSARDMGQSGLAAKHGHRTPVEFVQSIGGVTRAEARRDVTLGASLLDGPGDEPGDGTGAGIDAPAPPDADRPQDWRAPLARGAAERHPLDRAA</sequence>
<evidence type="ECO:0000313" key="2">
    <source>
        <dbReference type="EMBL" id="UUT34390.1"/>
    </source>
</evidence>
<proteinExistence type="predicted"/>
<feature type="region of interest" description="Disordered" evidence="1">
    <location>
        <begin position="108"/>
        <end position="159"/>
    </location>
</feature>
<dbReference type="EMBL" id="CP091139">
    <property type="protein sequence ID" value="UUT34390.1"/>
    <property type="molecule type" value="Genomic_DNA"/>
</dbReference>
<dbReference type="Proteomes" id="UP001054811">
    <property type="component" value="Chromosome"/>
</dbReference>
<reference evidence="2" key="1">
    <citation type="submission" date="2022-01" db="EMBL/GenBank/DDBJ databases">
        <title>Microbacterium eymi and Microbacterium rhizovicinus sp. nov., isolated from the rhizospheric soil of Elymus tsukushiensis, a plant native to the Dokdo Islands, Republic of Korea.</title>
        <authorList>
            <person name="Hwang Y.J."/>
        </authorList>
    </citation>
    <scope>NUCLEOTIDE SEQUENCE</scope>
    <source>
        <strain evidence="2">KUDC0405</strain>
    </source>
</reference>
<name>A0ABY5NGV4_9MICO</name>
<feature type="compositionally biased region" description="Basic and acidic residues" evidence="1">
    <location>
        <begin position="149"/>
        <end position="159"/>
    </location>
</feature>
<organism evidence="2 3">
    <name type="scientific">Microbacterium elymi</name>
    <dbReference type="NCBI Taxonomy" id="2909587"/>
    <lineage>
        <taxon>Bacteria</taxon>
        <taxon>Bacillati</taxon>
        <taxon>Actinomycetota</taxon>
        <taxon>Actinomycetes</taxon>
        <taxon>Micrococcales</taxon>
        <taxon>Microbacteriaceae</taxon>
        <taxon>Microbacterium</taxon>
    </lineage>
</organism>
<evidence type="ECO:0000313" key="3">
    <source>
        <dbReference type="Proteomes" id="UP001054811"/>
    </source>
</evidence>